<comment type="caution">
    <text evidence="2">The sequence shown here is derived from an EMBL/GenBank/DDBJ whole genome shotgun (WGS) entry which is preliminary data.</text>
</comment>
<dbReference type="RefSeq" id="XP_060409475.1">
    <property type="nucleotide sequence ID" value="XM_060553299.1"/>
</dbReference>
<evidence type="ECO:0000256" key="1">
    <source>
        <dbReference type="SAM" id="MobiDB-lite"/>
    </source>
</evidence>
<gene>
    <name evidence="2" type="ORF">LY79DRAFT_487427</name>
</gene>
<protein>
    <submittedName>
        <fullName evidence="2">Uncharacterized protein</fullName>
    </submittedName>
</protein>
<feature type="region of interest" description="Disordered" evidence="1">
    <location>
        <begin position="19"/>
        <end position="54"/>
    </location>
</feature>
<dbReference type="Proteomes" id="UP001230504">
    <property type="component" value="Unassembled WGS sequence"/>
</dbReference>
<dbReference type="EMBL" id="JAHLJV010000083">
    <property type="protein sequence ID" value="KAK1573911.1"/>
    <property type="molecule type" value="Genomic_DNA"/>
</dbReference>
<feature type="non-terminal residue" evidence="2">
    <location>
        <position position="143"/>
    </location>
</feature>
<dbReference type="AlphaFoldDB" id="A0AAD8UYK6"/>
<evidence type="ECO:0000313" key="3">
    <source>
        <dbReference type="Proteomes" id="UP001230504"/>
    </source>
</evidence>
<name>A0AAD8UYK6_9PEZI</name>
<reference evidence="2" key="1">
    <citation type="submission" date="2021-06" db="EMBL/GenBank/DDBJ databases">
        <title>Comparative genomics, transcriptomics and evolutionary studies reveal genomic signatures of adaptation to plant cell wall in hemibiotrophic fungi.</title>
        <authorList>
            <consortium name="DOE Joint Genome Institute"/>
            <person name="Baroncelli R."/>
            <person name="Diaz J.F."/>
            <person name="Benocci T."/>
            <person name="Peng M."/>
            <person name="Battaglia E."/>
            <person name="Haridas S."/>
            <person name="Andreopoulos W."/>
            <person name="Labutti K."/>
            <person name="Pangilinan J."/>
            <person name="Floch G.L."/>
            <person name="Makela M.R."/>
            <person name="Henrissat B."/>
            <person name="Grigoriev I.V."/>
            <person name="Crouch J.A."/>
            <person name="De Vries R.P."/>
            <person name="Sukno S.A."/>
            <person name="Thon M.R."/>
        </authorList>
    </citation>
    <scope>NUCLEOTIDE SEQUENCE</scope>
    <source>
        <strain evidence="2">CBS 125086</strain>
    </source>
</reference>
<organism evidence="2 3">
    <name type="scientific">Colletotrichum navitas</name>
    <dbReference type="NCBI Taxonomy" id="681940"/>
    <lineage>
        <taxon>Eukaryota</taxon>
        <taxon>Fungi</taxon>
        <taxon>Dikarya</taxon>
        <taxon>Ascomycota</taxon>
        <taxon>Pezizomycotina</taxon>
        <taxon>Sordariomycetes</taxon>
        <taxon>Hypocreomycetidae</taxon>
        <taxon>Glomerellales</taxon>
        <taxon>Glomerellaceae</taxon>
        <taxon>Colletotrichum</taxon>
        <taxon>Colletotrichum graminicola species complex</taxon>
    </lineage>
</organism>
<evidence type="ECO:0000313" key="2">
    <source>
        <dbReference type="EMBL" id="KAK1573911.1"/>
    </source>
</evidence>
<sequence length="143" mass="16342">FFEPRLKYKNGTKVLDDSNHPWDKSAYMAPTKVKRPKREARDNGGSANHDPSHLIISNQNANASEICNSETSYGWDIVSTRQNVFCDMEHKQLYPLCTDSVTTRCFHLDEETLVGEPGLNLRDEEAQKLRYGSSYNTTNVWKA</sequence>
<feature type="non-terminal residue" evidence="2">
    <location>
        <position position="1"/>
    </location>
</feature>
<proteinExistence type="predicted"/>
<keyword evidence="3" id="KW-1185">Reference proteome</keyword>
<accession>A0AAD8UYK6</accession>
<dbReference type="GeneID" id="85437539"/>